<organism evidence="2 3">
    <name type="scientific">Capnocytophaga sputigena</name>
    <dbReference type="NCBI Taxonomy" id="1019"/>
    <lineage>
        <taxon>Bacteria</taxon>
        <taxon>Pseudomonadati</taxon>
        <taxon>Bacteroidota</taxon>
        <taxon>Flavobacteriia</taxon>
        <taxon>Flavobacteriales</taxon>
        <taxon>Flavobacteriaceae</taxon>
        <taxon>Capnocytophaga</taxon>
    </lineage>
</organism>
<dbReference type="RefSeq" id="WP_034544229.1">
    <property type="nucleotide sequence ID" value="NZ_CAUOYI010000037.1"/>
</dbReference>
<gene>
    <name evidence="2" type="ORF">CGC59_07815</name>
</gene>
<dbReference type="PROSITE" id="PS51257">
    <property type="entry name" value="PROKAR_LIPOPROTEIN"/>
    <property type="match status" value="1"/>
</dbReference>
<feature type="domain" description="DUF7738" evidence="1">
    <location>
        <begin position="147"/>
        <end position="239"/>
    </location>
</feature>
<evidence type="ECO:0000259" key="1">
    <source>
        <dbReference type="Pfam" id="PF24880"/>
    </source>
</evidence>
<name>A0A250F358_CAPSP</name>
<dbReference type="AlphaFoldDB" id="A0A250F358"/>
<evidence type="ECO:0000313" key="2">
    <source>
        <dbReference type="EMBL" id="ATA79584.1"/>
    </source>
</evidence>
<dbReference type="EMBL" id="CP022383">
    <property type="protein sequence ID" value="ATA79584.1"/>
    <property type="molecule type" value="Genomic_DNA"/>
</dbReference>
<dbReference type="InterPro" id="IPR056640">
    <property type="entry name" value="DUF7738"/>
</dbReference>
<protein>
    <recommendedName>
        <fullName evidence="1">DUF7738 domain-containing protein</fullName>
    </recommendedName>
</protein>
<evidence type="ECO:0000313" key="3">
    <source>
        <dbReference type="Proteomes" id="UP000217334"/>
    </source>
</evidence>
<dbReference type="Proteomes" id="UP000217334">
    <property type="component" value="Chromosome"/>
</dbReference>
<accession>A0A250F358</accession>
<proteinExistence type="predicted"/>
<dbReference type="Pfam" id="PF24880">
    <property type="entry name" value="DUF7738"/>
    <property type="match status" value="1"/>
</dbReference>
<reference evidence="3" key="1">
    <citation type="submission" date="2017-06" db="EMBL/GenBank/DDBJ databases">
        <title>Capnocytophaga spp. assemblies.</title>
        <authorList>
            <person name="Gulvik C.A."/>
        </authorList>
    </citation>
    <scope>NUCLEOTIDE SEQUENCE [LARGE SCALE GENOMIC DNA]</scope>
    <source>
        <strain evidence="3">H4486</strain>
    </source>
</reference>
<dbReference type="GeneID" id="84809245"/>
<sequence>MRNIIYLFSILSVSCQQFTGYSSNSPNIDTLSTKNYTSDTGNHFRVEEDTILYYNGKQFLLTNSIQELIGIINVPYRKEEMIENTSISKRWYWKKGALAYWYSEDDGGIRFFKSKEDYENVDISATEYSSEKEMIRAQGMYDSLYVKEYPEKVLSTFYIWDELGFNISTRGTSDTIARICIFPLPMRAIRSPFSKNKPNSQPKAIAAEKKDYEDYTRSLPKGAFKGKITYNGNTCDFSQLKATDWDKMVKQLGLEGAYYDDPGDSKQWSRRNRSYEVHITFNRMTNEGSIDYRSPDEVGSIDFVEKIIISK</sequence>